<feature type="non-terminal residue" evidence="1">
    <location>
        <position position="1"/>
    </location>
</feature>
<comment type="caution">
    <text evidence="1">The sequence shown here is derived from an EMBL/GenBank/DDBJ whole genome shotgun (WGS) entry which is preliminary data.</text>
</comment>
<protein>
    <submittedName>
        <fullName evidence="1">Uncharacterized protein</fullName>
    </submittedName>
</protein>
<dbReference type="EMBL" id="BARU01022856">
    <property type="protein sequence ID" value="GAH47785.1"/>
    <property type="molecule type" value="Genomic_DNA"/>
</dbReference>
<reference evidence="1" key="1">
    <citation type="journal article" date="2014" name="Front. Microbiol.">
        <title>High frequency of phylogenetically diverse reductive dehalogenase-homologous genes in deep subseafloor sedimentary metagenomes.</title>
        <authorList>
            <person name="Kawai M."/>
            <person name="Futagami T."/>
            <person name="Toyoda A."/>
            <person name="Takaki Y."/>
            <person name="Nishi S."/>
            <person name="Hori S."/>
            <person name="Arai W."/>
            <person name="Tsubouchi T."/>
            <person name="Morono Y."/>
            <person name="Uchiyama I."/>
            <person name="Ito T."/>
            <person name="Fujiyama A."/>
            <person name="Inagaki F."/>
            <person name="Takami H."/>
        </authorList>
    </citation>
    <scope>NUCLEOTIDE SEQUENCE</scope>
    <source>
        <strain evidence="1">Expedition CK06-06</strain>
    </source>
</reference>
<sequence length="279" mass="31926">ANKTGYENQSKTYNYYLWNVTTQSIDQSSLGVLRGVNATFSAHYMWNDSTPIAGASLQIKSIDANLINSWKDNDDGTYDLIINTSQVEGKGSTPYTITFNISSQYNETQDYSVDLYIYNQTQLTLTYPAQSLNWDSEDFFNITLYYNNTDSGNSIAGANVEYNWGTGWLTSNWYDYGNGYYNITIQNWNVRQHSYGSINIQIRINKTYFENQTDIYSYYLWNVTTKSIDQESIGVIRDVNATFTVHYMWNDSTPIAGATLELKSIDANFIHSWKDNGDG</sequence>
<proteinExistence type="predicted"/>
<gene>
    <name evidence="1" type="ORF">S03H2_37178</name>
</gene>
<evidence type="ECO:0000313" key="1">
    <source>
        <dbReference type="EMBL" id="GAH47785.1"/>
    </source>
</evidence>
<organism evidence="1">
    <name type="scientific">marine sediment metagenome</name>
    <dbReference type="NCBI Taxonomy" id="412755"/>
    <lineage>
        <taxon>unclassified sequences</taxon>
        <taxon>metagenomes</taxon>
        <taxon>ecological metagenomes</taxon>
    </lineage>
</organism>
<accession>X1GSD7</accession>
<feature type="non-terminal residue" evidence="1">
    <location>
        <position position="279"/>
    </location>
</feature>
<name>X1GSD7_9ZZZZ</name>
<dbReference type="AlphaFoldDB" id="X1GSD7"/>